<sequence>MLVKDSKRRITAHGVLCNLMLAWYMNAMSAQSNASMAYEFYVIGLNGGNSYCSVFIPNPTFFGWRKGSQELSEQGFISLKEL</sequence>
<proteinExistence type="predicted"/>
<protein>
    <submittedName>
        <fullName evidence="2">Uncharacterized protein</fullName>
    </submittedName>
</protein>
<evidence type="ECO:0000313" key="2">
    <source>
        <dbReference type="EMBL" id="KAJ0227655.1"/>
    </source>
</evidence>
<dbReference type="AlphaFoldDB" id="A0A9R1WRT6"/>
<evidence type="ECO:0000313" key="3">
    <source>
        <dbReference type="Proteomes" id="UP000235145"/>
    </source>
</evidence>
<reference evidence="2 3" key="1">
    <citation type="journal article" date="2017" name="Nat. Commun.">
        <title>Genome assembly with in vitro proximity ligation data and whole-genome triplication in lettuce.</title>
        <authorList>
            <person name="Reyes-Chin-Wo S."/>
            <person name="Wang Z."/>
            <person name="Yang X."/>
            <person name="Kozik A."/>
            <person name="Arikit S."/>
            <person name="Song C."/>
            <person name="Xia L."/>
            <person name="Froenicke L."/>
            <person name="Lavelle D.O."/>
            <person name="Truco M.J."/>
            <person name="Xia R."/>
            <person name="Zhu S."/>
            <person name="Xu C."/>
            <person name="Xu H."/>
            <person name="Xu X."/>
            <person name="Cox K."/>
            <person name="Korf I."/>
            <person name="Meyers B.C."/>
            <person name="Michelmore R.W."/>
        </authorList>
    </citation>
    <scope>NUCLEOTIDE SEQUENCE [LARGE SCALE GENOMIC DNA]</scope>
    <source>
        <strain evidence="3">cv. Salinas</strain>
        <tissue evidence="2">Seedlings</tissue>
    </source>
</reference>
<name>A0A9R1WRT6_LACSA</name>
<accession>A0A9R1WRT6</accession>
<keyword evidence="3" id="KW-1185">Reference proteome</keyword>
<feature type="chain" id="PRO_5040257520" evidence="1">
    <location>
        <begin position="31"/>
        <end position="82"/>
    </location>
</feature>
<gene>
    <name evidence="2" type="ORF">LSAT_V11C100043070</name>
</gene>
<keyword evidence="1" id="KW-0732">Signal</keyword>
<evidence type="ECO:0000256" key="1">
    <source>
        <dbReference type="SAM" id="SignalP"/>
    </source>
</evidence>
<dbReference type="Proteomes" id="UP000235145">
    <property type="component" value="Unassembled WGS sequence"/>
</dbReference>
<feature type="signal peptide" evidence="1">
    <location>
        <begin position="1"/>
        <end position="30"/>
    </location>
</feature>
<comment type="caution">
    <text evidence="2">The sequence shown here is derived from an EMBL/GenBank/DDBJ whole genome shotgun (WGS) entry which is preliminary data.</text>
</comment>
<dbReference type="EMBL" id="NBSK02000001">
    <property type="protein sequence ID" value="KAJ0227655.1"/>
    <property type="molecule type" value="Genomic_DNA"/>
</dbReference>
<organism evidence="2 3">
    <name type="scientific">Lactuca sativa</name>
    <name type="common">Garden lettuce</name>
    <dbReference type="NCBI Taxonomy" id="4236"/>
    <lineage>
        <taxon>Eukaryota</taxon>
        <taxon>Viridiplantae</taxon>
        <taxon>Streptophyta</taxon>
        <taxon>Embryophyta</taxon>
        <taxon>Tracheophyta</taxon>
        <taxon>Spermatophyta</taxon>
        <taxon>Magnoliopsida</taxon>
        <taxon>eudicotyledons</taxon>
        <taxon>Gunneridae</taxon>
        <taxon>Pentapetalae</taxon>
        <taxon>asterids</taxon>
        <taxon>campanulids</taxon>
        <taxon>Asterales</taxon>
        <taxon>Asteraceae</taxon>
        <taxon>Cichorioideae</taxon>
        <taxon>Cichorieae</taxon>
        <taxon>Lactucinae</taxon>
        <taxon>Lactuca</taxon>
    </lineage>
</organism>